<evidence type="ECO:0008006" key="3">
    <source>
        <dbReference type="Google" id="ProtNLM"/>
    </source>
</evidence>
<protein>
    <recommendedName>
        <fullName evidence="3">F-box domain-containing protein</fullName>
    </recommendedName>
</protein>
<keyword evidence="2" id="KW-1185">Reference proteome</keyword>
<dbReference type="InterPro" id="IPR032675">
    <property type="entry name" value="LRR_dom_sf"/>
</dbReference>
<dbReference type="Proteomes" id="UP001212997">
    <property type="component" value="Unassembled WGS sequence"/>
</dbReference>
<proteinExistence type="predicted"/>
<dbReference type="CDD" id="cd09917">
    <property type="entry name" value="F-box_SF"/>
    <property type="match status" value="1"/>
</dbReference>
<comment type="caution">
    <text evidence="1">The sequence shown here is derived from an EMBL/GenBank/DDBJ whole genome shotgun (WGS) entry which is preliminary data.</text>
</comment>
<evidence type="ECO:0000313" key="2">
    <source>
        <dbReference type="Proteomes" id="UP001212997"/>
    </source>
</evidence>
<reference evidence="1" key="1">
    <citation type="submission" date="2022-07" db="EMBL/GenBank/DDBJ databases">
        <title>Genome Sequence of Physisporinus lineatus.</title>
        <authorList>
            <person name="Buettner E."/>
        </authorList>
    </citation>
    <scope>NUCLEOTIDE SEQUENCE</scope>
    <source>
        <strain evidence="1">VT162</strain>
    </source>
</reference>
<name>A0AAD5V1Z6_9APHY</name>
<dbReference type="EMBL" id="JANAWD010000408">
    <property type="protein sequence ID" value="KAJ3479898.1"/>
    <property type="molecule type" value="Genomic_DNA"/>
</dbReference>
<dbReference type="SUPFAM" id="SSF81383">
    <property type="entry name" value="F-box domain"/>
    <property type="match status" value="1"/>
</dbReference>
<accession>A0AAD5V1Z6</accession>
<dbReference type="InterPro" id="IPR036047">
    <property type="entry name" value="F-box-like_dom_sf"/>
</dbReference>
<sequence length="758" mass="86490">MTQHILITNQSDPTLLDDVVLQHSPHDPPAITFGDGLRVDQTIPPLTNDLQRLSTIPINHFPIGGGPTPFAVTTFHSPGPSIVRLTNSPGMGLPIELWLYILTFLARDAMSLLACALTCTWFRYDAEDLIRELYTWEVDPTKYSDLDELLEGIYHSRYGNIIRILKVGTQWKSDTSPLFPRVLSVIPLQLSRRLPLLYELIFHNLIINPQPCPSRWILYGRAFSNVATIRLKRTQFPLFEDVVSLITSFPAISELHLDSVSCNERRILSHSMRESRKPHVVFKDLGIRGGGFDNGYWFQAAFVQWLVRWEIQVPGLIDFDMISPKYTHSPIIPDPHPFLLNPAHPHRSNAFRLRDVPGMGLTIELWEYIITFLSCDVMSLLACALTCRRLRGPAEGIIRTLRDKIYATRYDDLNNLVEALRTEPKFARAVDHLKVEGGSLERIPVVLSVLPIRLSSLLISLRELEFWNFTVESQPYPSRWSLYGRAFPNLTKLHLANIRFPSLKDSVALITSFPALTTLVLRYLQLGSPVIPMCVFTCSNKRRLMLHTLEIQDYDTSSFLSVFIPWFARRNVRILTLNLVSECIFSESCRQLLSHSREHLQGLELLFCTGQTPKQSPEKLASKTQSCILFGTRIDFYPAEIRRLGFPALSSSKFPDLIEPFIPWFLAIIVPHASQSLKTMEIEVKPTSKDLESFAWTRLDVVLSSWFMINHAKNNSKLALILDRKHSDFKGLSIESLFPLTTSLGKSRWGTFNTLSIW</sequence>
<dbReference type="SUPFAM" id="SSF52058">
    <property type="entry name" value="L domain-like"/>
    <property type="match status" value="1"/>
</dbReference>
<dbReference type="AlphaFoldDB" id="A0AAD5V1Z6"/>
<evidence type="ECO:0000313" key="1">
    <source>
        <dbReference type="EMBL" id="KAJ3479898.1"/>
    </source>
</evidence>
<organism evidence="1 2">
    <name type="scientific">Meripilus lineatus</name>
    <dbReference type="NCBI Taxonomy" id="2056292"/>
    <lineage>
        <taxon>Eukaryota</taxon>
        <taxon>Fungi</taxon>
        <taxon>Dikarya</taxon>
        <taxon>Basidiomycota</taxon>
        <taxon>Agaricomycotina</taxon>
        <taxon>Agaricomycetes</taxon>
        <taxon>Polyporales</taxon>
        <taxon>Meripilaceae</taxon>
        <taxon>Meripilus</taxon>
    </lineage>
</organism>
<dbReference type="Gene3D" id="3.80.10.10">
    <property type="entry name" value="Ribonuclease Inhibitor"/>
    <property type="match status" value="1"/>
</dbReference>
<gene>
    <name evidence="1" type="ORF">NLI96_g8738</name>
</gene>